<name>A0AAJ6KZN6_9ACTN</name>
<dbReference type="AlphaFoldDB" id="A0AAJ6KZN6"/>
<dbReference type="GO" id="GO:0006508">
    <property type="term" value="P:proteolysis"/>
    <property type="evidence" value="ECO:0007669"/>
    <property type="project" value="InterPro"/>
</dbReference>
<dbReference type="SUPFAM" id="SSF69322">
    <property type="entry name" value="Tricorn protease domain 2"/>
    <property type="match status" value="1"/>
</dbReference>
<dbReference type="KEGG" id="mprn:Q3V37_07935"/>
<feature type="compositionally biased region" description="Basic and acidic residues" evidence="2">
    <location>
        <begin position="633"/>
        <end position="644"/>
    </location>
</feature>
<evidence type="ECO:0000313" key="4">
    <source>
        <dbReference type="EMBL" id="WLS47159.1"/>
    </source>
</evidence>
<dbReference type="PANTHER" id="PTHR42776">
    <property type="entry name" value="SERINE PEPTIDASE S9 FAMILY MEMBER"/>
    <property type="match status" value="1"/>
</dbReference>
<organism evidence="4 5">
    <name type="scientific">Micromonospora profundi</name>
    <dbReference type="NCBI Taxonomy" id="1420889"/>
    <lineage>
        <taxon>Bacteria</taxon>
        <taxon>Bacillati</taxon>
        <taxon>Actinomycetota</taxon>
        <taxon>Actinomycetes</taxon>
        <taxon>Micromonosporales</taxon>
        <taxon>Micromonosporaceae</taxon>
        <taxon>Micromonospora</taxon>
    </lineage>
</organism>
<dbReference type="SUPFAM" id="SSF53474">
    <property type="entry name" value="alpha/beta-Hydrolases"/>
    <property type="match status" value="1"/>
</dbReference>
<feature type="region of interest" description="Disordered" evidence="2">
    <location>
        <begin position="597"/>
        <end position="644"/>
    </location>
</feature>
<evidence type="ECO:0000256" key="1">
    <source>
        <dbReference type="ARBA" id="ARBA00022801"/>
    </source>
</evidence>
<dbReference type="RefSeq" id="WP_306273218.1">
    <property type="nucleotide sequence ID" value="NZ_CP130472.1"/>
</dbReference>
<dbReference type="InterPro" id="IPR001375">
    <property type="entry name" value="Peptidase_S9_cat"/>
</dbReference>
<accession>A0AAJ6KZN6</accession>
<gene>
    <name evidence="4" type="ORF">Q3V37_07935</name>
</gene>
<evidence type="ECO:0000313" key="5">
    <source>
        <dbReference type="Proteomes" id="UP001235874"/>
    </source>
</evidence>
<dbReference type="PANTHER" id="PTHR42776:SF27">
    <property type="entry name" value="DIPEPTIDYL PEPTIDASE FAMILY MEMBER 6"/>
    <property type="match status" value="1"/>
</dbReference>
<evidence type="ECO:0000259" key="3">
    <source>
        <dbReference type="Pfam" id="PF00326"/>
    </source>
</evidence>
<evidence type="ECO:0000256" key="2">
    <source>
        <dbReference type="SAM" id="MobiDB-lite"/>
    </source>
</evidence>
<dbReference type="GO" id="GO:0004252">
    <property type="term" value="F:serine-type endopeptidase activity"/>
    <property type="evidence" value="ECO:0007669"/>
    <property type="project" value="TreeGrafter"/>
</dbReference>
<dbReference type="EMBL" id="CP130472">
    <property type="protein sequence ID" value="WLS47159.1"/>
    <property type="molecule type" value="Genomic_DNA"/>
</dbReference>
<reference evidence="4 5" key="1">
    <citation type="submission" date="2023-07" db="EMBL/GenBank/DDBJ databases">
        <title>Micromonospora profundi TRM 95458 converts glycerol to a new osmotic compound.</title>
        <authorList>
            <person name="Lu D."/>
        </authorList>
    </citation>
    <scope>NUCLEOTIDE SEQUENCE [LARGE SCALE GENOMIC DNA]</scope>
    <source>
        <strain evidence="4 5">TRM95458</strain>
    </source>
</reference>
<keyword evidence="5" id="KW-1185">Reference proteome</keyword>
<protein>
    <submittedName>
        <fullName evidence="4">Alpha/beta fold hydrolase</fullName>
    </submittedName>
</protein>
<dbReference type="InterPro" id="IPR029058">
    <property type="entry name" value="AB_hydrolase_fold"/>
</dbReference>
<keyword evidence="1 4" id="KW-0378">Hydrolase</keyword>
<dbReference type="Gene3D" id="3.40.50.1820">
    <property type="entry name" value="alpha/beta hydrolase"/>
    <property type="match status" value="1"/>
</dbReference>
<proteinExistence type="predicted"/>
<sequence>MSADGRYVAWLTSGAAGNRLVLYDVTARRPSASLPVAARRVRAFTWTHLPGVGIGVADPTGGENWSLYRVRVDTGEWDVLGPPVGAQTRVVRLSPRQPDSVLVATNGRDSRFHDYDLVSLGTGIRRRLLANTGYAAAYFDDEFALRLVETVDDDGARTWWHGDPAGGRRFLHVPHEDALTARILNFSGDGRIAYAVLPGGDDAVRLVGLHCVVDEPATVVETLLTVRRADIDRILVAPETGRPELARVERFRPRTVALAPGLVPALTALRARLGEEPTVLQRHDDGRLWLVAVHRPEVDERYFGYQPHDDALWPLSAARPDRRPLAISCRPVDIPVRDGRRAVAYLTTPKRAASGSAPAVLLVHGGPWRRSRWDYTERRGWLAALGYTVIEPNFRGSTGFGRGWINAGDRQWGAAMQDDLLDALDWAVRRGVCDPDRVGLVGGSYGGYAALQLATAAERPFRCVVATSPVTDLVAFLEAPPPYWRSAVPMMRRRIGDPSDPAQREALADVSPVHHADRIRCPVLLVHGLNDSRLPAEMTTRMFMALANADRDASMALFPDEGHEIVSAANRVAVADLLADFLARHLPAAGFPPVAAVPSEPADSGPAEASPEADRIPAGSTLKLFHTPRHQRTKADRTIQKVRP</sequence>
<dbReference type="Pfam" id="PF00326">
    <property type="entry name" value="Peptidase_S9"/>
    <property type="match status" value="1"/>
</dbReference>
<dbReference type="Proteomes" id="UP001235874">
    <property type="component" value="Chromosome"/>
</dbReference>
<feature type="domain" description="Peptidase S9 prolyl oligopeptidase catalytic" evidence="3">
    <location>
        <begin position="375"/>
        <end position="586"/>
    </location>
</feature>